<evidence type="ECO:0000313" key="2">
    <source>
        <dbReference type="Proteomes" id="UP001275436"/>
    </source>
</evidence>
<evidence type="ECO:0000313" key="1">
    <source>
        <dbReference type="EMBL" id="GLO66177.1"/>
    </source>
</evidence>
<dbReference type="RefSeq" id="WP_317958059.1">
    <property type="nucleotide sequence ID" value="NZ_BSKO01000001.1"/>
</dbReference>
<keyword evidence="2" id="KW-1185">Reference proteome</keyword>
<protein>
    <submittedName>
        <fullName evidence="1">Uncharacterized protein</fullName>
    </submittedName>
</protein>
<organism evidence="1 2">
    <name type="scientific">Oceanobacillus kimchii</name>
    <dbReference type="NCBI Taxonomy" id="746691"/>
    <lineage>
        <taxon>Bacteria</taxon>
        <taxon>Bacillati</taxon>
        <taxon>Bacillota</taxon>
        <taxon>Bacilli</taxon>
        <taxon>Bacillales</taxon>
        <taxon>Bacillaceae</taxon>
        <taxon>Oceanobacillus</taxon>
    </lineage>
</organism>
<accession>A0ABQ5TNP3</accession>
<sequence length="126" mass="14450">MKIKIESINKHLVLNFAECEEIGDYYREDFNPEDTIELYRKIIDHLVKNDAIQKVAKEDKAYSEEISTHLKEVERSLSINKTLDGKMSLQLICYTDKNDDHWIRLTVSKAAELAGLISGYITESGG</sequence>
<proteinExistence type="predicted"/>
<name>A0ABQ5TNP3_9BACI</name>
<gene>
    <name evidence="1" type="ORF">MACH08_19610</name>
</gene>
<comment type="caution">
    <text evidence="1">The sequence shown here is derived from an EMBL/GenBank/DDBJ whole genome shotgun (WGS) entry which is preliminary data.</text>
</comment>
<dbReference type="EMBL" id="BSKO01000001">
    <property type="protein sequence ID" value="GLO66177.1"/>
    <property type="molecule type" value="Genomic_DNA"/>
</dbReference>
<reference evidence="1 2" key="1">
    <citation type="submission" date="2023-02" db="EMBL/GenBank/DDBJ databases">
        <title>Oceanobacillus kimchii IFOP_LL358 isolated form Alexandrium catenella lab strain.</title>
        <authorList>
            <person name="Gajardo G."/>
            <person name="Ueki S."/>
            <person name="Maruyama F."/>
        </authorList>
    </citation>
    <scope>NUCLEOTIDE SEQUENCE [LARGE SCALE GENOMIC DNA]</scope>
    <source>
        <strain evidence="1 2">IFOP_LL358</strain>
    </source>
</reference>
<dbReference type="Proteomes" id="UP001275436">
    <property type="component" value="Unassembled WGS sequence"/>
</dbReference>